<dbReference type="EMBL" id="KQ234650">
    <property type="protein sequence ID" value="KMZ76676.1"/>
    <property type="molecule type" value="Genomic_DNA"/>
</dbReference>
<accession>A0A0J9S1Q6</accession>
<dbReference type="AlphaFoldDB" id="A0A0J9S1Q6"/>
<evidence type="ECO:0000313" key="2">
    <source>
        <dbReference type="Proteomes" id="UP000053562"/>
    </source>
</evidence>
<protein>
    <submittedName>
        <fullName evidence="1">Uncharacterized protein</fullName>
    </submittedName>
</protein>
<gene>
    <name evidence="1" type="ORF">PVIIG_05163</name>
</gene>
<dbReference type="Proteomes" id="UP000053562">
    <property type="component" value="Unassembled WGS sequence"/>
</dbReference>
<proteinExistence type="predicted"/>
<organism evidence="1 2">
    <name type="scientific">Plasmodium vivax India VII</name>
    <dbReference type="NCBI Taxonomy" id="1077284"/>
    <lineage>
        <taxon>Eukaryota</taxon>
        <taxon>Sar</taxon>
        <taxon>Alveolata</taxon>
        <taxon>Apicomplexa</taxon>
        <taxon>Aconoidasida</taxon>
        <taxon>Haemosporida</taxon>
        <taxon>Plasmodiidae</taxon>
        <taxon>Plasmodium</taxon>
        <taxon>Plasmodium (Plasmodium)</taxon>
    </lineage>
</organism>
<name>A0A0J9S1Q6_PLAVI</name>
<reference evidence="1 2" key="1">
    <citation type="submission" date="2011-08" db="EMBL/GenBank/DDBJ databases">
        <title>The Genome Sequence of Plasmodium vivax India VII.</title>
        <authorList>
            <consortium name="The Broad Institute Genome Sequencing Platform"/>
            <consortium name="The Broad Institute Genome Sequencing Center for Infectious Disease"/>
            <person name="Neafsey D."/>
            <person name="Carlton J."/>
            <person name="Barnwell J."/>
            <person name="Collins W."/>
            <person name="Escalante A."/>
            <person name="Mullikin J."/>
            <person name="Saul A."/>
            <person name="Guigo R."/>
            <person name="Camara F."/>
            <person name="Young S.K."/>
            <person name="Zeng Q."/>
            <person name="Gargeya S."/>
            <person name="Fitzgerald M."/>
            <person name="Haas B."/>
            <person name="Abouelleil A."/>
            <person name="Alvarado L."/>
            <person name="Arachchi H.M."/>
            <person name="Berlin A."/>
            <person name="Brown A."/>
            <person name="Chapman S.B."/>
            <person name="Chen Z."/>
            <person name="Dunbar C."/>
            <person name="Freedman E."/>
            <person name="Gearin G."/>
            <person name="Gellesch M."/>
            <person name="Goldberg J."/>
            <person name="Griggs A."/>
            <person name="Gujja S."/>
            <person name="Heiman D."/>
            <person name="Howarth C."/>
            <person name="Larson L."/>
            <person name="Lui A."/>
            <person name="MacDonald P.J.P."/>
            <person name="Montmayeur A."/>
            <person name="Murphy C."/>
            <person name="Neiman D."/>
            <person name="Pearson M."/>
            <person name="Priest M."/>
            <person name="Roberts A."/>
            <person name="Saif S."/>
            <person name="Shea T."/>
            <person name="Shenoy N."/>
            <person name="Sisk P."/>
            <person name="Stolte C."/>
            <person name="Sykes S."/>
            <person name="Wortman J."/>
            <person name="Nusbaum C."/>
            <person name="Birren B."/>
        </authorList>
    </citation>
    <scope>NUCLEOTIDE SEQUENCE [LARGE SCALE GENOMIC DNA]</scope>
    <source>
        <strain evidence="1 2">India VII</strain>
    </source>
</reference>
<sequence>MNQEQVYIEMSHKYREDFNQNNDEDRMDKTLCAKIATKLTQLFSILCSEICINRWSYLNNSVYEHIVKT</sequence>
<evidence type="ECO:0000313" key="1">
    <source>
        <dbReference type="EMBL" id="KMZ76676.1"/>
    </source>
</evidence>